<dbReference type="Proteomes" id="UP000276215">
    <property type="component" value="Unassembled WGS sequence"/>
</dbReference>
<keyword evidence="3" id="KW-1185">Reference proteome</keyword>
<sequence length="204" mass="23146">MSSIASLDAQSAARKERLAQLKSLKRKQPPTDPSPSQEVTMTTDEPEQPEKDTNVHLSGRNYDIESRAPKMGFVSAPNEGQETLEDAAKKIVETTKDLQMADEKNDKPIDLFNLQPKKPNWDLKRDVDKKLEKLNQKTDIAIAKIIRTRIEEARQKRIRQSKGGDETEDIEGNVASMVQEREKERERERDVEAEDTDGDEADSS</sequence>
<dbReference type="STRING" id="1336337.A0A3N4JGL5"/>
<feature type="compositionally biased region" description="Basic and acidic residues" evidence="1">
    <location>
        <begin position="99"/>
        <end position="109"/>
    </location>
</feature>
<proteinExistence type="predicted"/>
<dbReference type="PANTHER" id="PTHR31551:SF1">
    <property type="entry name" value="COILED-COIL DOMAIN-CONTAINING PROTEIN 12"/>
    <property type="match status" value="1"/>
</dbReference>
<feature type="compositionally biased region" description="Basic and acidic residues" evidence="1">
    <location>
        <begin position="179"/>
        <end position="190"/>
    </location>
</feature>
<protein>
    <recommendedName>
        <fullName evidence="4">Cwf18-domain-containing protein</fullName>
    </recommendedName>
</protein>
<dbReference type="EMBL" id="ML120424">
    <property type="protein sequence ID" value="RPA95560.1"/>
    <property type="molecule type" value="Genomic_DNA"/>
</dbReference>
<gene>
    <name evidence="2" type="ORF">L873DRAFT_1812674</name>
</gene>
<feature type="compositionally biased region" description="Acidic residues" evidence="1">
    <location>
        <begin position="191"/>
        <end position="204"/>
    </location>
</feature>
<dbReference type="GO" id="GO:0005684">
    <property type="term" value="C:U2-type spliceosomal complex"/>
    <property type="evidence" value="ECO:0007669"/>
    <property type="project" value="TreeGrafter"/>
</dbReference>
<organism evidence="2 3">
    <name type="scientific">Choiromyces venosus 120613-1</name>
    <dbReference type="NCBI Taxonomy" id="1336337"/>
    <lineage>
        <taxon>Eukaryota</taxon>
        <taxon>Fungi</taxon>
        <taxon>Dikarya</taxon>
        <taxon>Ascomycota</taxon>
        <taxon>Pezizomycotina</taxon>
        <taxon>Pezizomycetes</taxon>
        <taxon>Pezizales</taxon>
        <taxon>Tuberaceae</taxon>
        <taxon>Choiromyces</taxon>
    </lineage>
</organism>
<evidence type="ECO:0000313" key="3">
    <source>
        <dbReference type="Proteomes" id="UP000276215"/>
    </source>
</evidence>
<reference evidence="2 3" key="1">
    <citation type="journal article" date="2018" name="Nat. Ecol. Evol.">
        <title>Pezizomycetes genomes reveal the molecular basis of ectomycorrhizal truffle lifestyle.</title>
        <authorList>
            <person name="Murat C."/>
            <person name="Payen T."/>
            <person name="Noel B."/>
            <person name="Kuo A."/>
            <person name="Morin E."/>
            <person name="Chen J."/>
            <person name="Kohler A."/>
            <person name="Krizsan K."/>
            <person name="Balestrini R."/>
            <person name="Da Silva C."/>
            <person name="Montanini B."/>
            <person name="Hainaut M."/>
            <person name="Levati E."/>
            <person name="Barry K.W."/>
            <person name="Belfiori B."/>
            <person name="Cichocki N."/>
            <person name="Clum A."/>
            <person name="Dockter R.B."/>
            <person name="Fauchery L."/>
            <person name="Guy J."/>
            <person name="Iotti M."/>
            <person name="Le Tacon F."/>
            <person name="Lindquist E.A."/>
            <person name="Lipzen A."/>
            <person name="Malagnac F."/>
            <person name="Mello A."/>
            <person name="Molinier V."/>
            <person name="Miyauchi S."/>
            <person name="Poulain J."/>
            <person name="Riccioni C."/>
            <person name="Rubini A."/>
            <person name="Sitrit Y."/>
            <person name="Splivallo R."/>
            <person name="Traeger S."/>
            <person name="Wang M."/>
            <person name="Zifcakova L."/>
            <person name="Wipf D."/>
            <person name="Zambonelli A."/>
            <person name="Paolocci F."/>
            <person name="Nowrousian M."/>
            <person name="Ottonello S."/>
            <person name="Baldrian P."/>
            <person name="Spatafora J.W."/>
            <person name="Henrissat B."/>
            <person name="Nagy L.G."/>
            <person name="Aury J.M."/>
            <person name="Wincker P."/>
            <person name="Grigoriev I.V."/>
            <person name="Bonfante P."/>
            <person name="Martin F.M."/>
        </authorList>
    </citation>
    <scope>NUCLEOTIDE SEQUENCE [LARGE SCALE GENOMIC DNA]</scope>
    <source>
        <strain evidence="2 3">120613-1</strain>
    </source>
</reference>
<dbReference type="InterPro" id="IPR013169">
    <property type="entry name" value="mRNA_splic_Cwf18-like"/>
</dbReference>
<evidence type="ECO:0008006" key="4">
    <source>
        <dbReference type="Google" id="ProtNLM"/>
    </source>
</evidence>
<dbReference type="AlphaFoldDB" id="A0A3N4JGL5"/>
<feature type="region of interest" description="Disordered" evidence="1">
    <location>
        <begin position="1"/>
        <end position="81"/>
    </location>
</feature>
<feature type="region of interest" description="Disordered" evidence="1">
    <location>
        <begin position="153"/>
        <end position="204"/>
    </location>
</feature>
<dbReference type="Pfam" id="PF08315">
    <property type="entry name" value="cwf18"/>
    <property type="match status" value="1"/>
</dbReference>
<accession>A0A3N4JGL5</accession>
<dbReference type="OrthoDB" id="10261348at2759"/>
<evidence type="ECO:0000313" key="2">
    <source>
        <dbReference type="EMBL" id="RPA95560.1"/>
    </source>
</evidence>
<feature type="region of interest" description="Disordered" evidence="1">
    <location>
        <begin position="99"/>
        <end position="121"/>
    </location>
</feature>
<name>A0A3N4JGL5_9PEZI</name>
<feature type="compositionally biased region" description="Polar residues" evidence="1">
    <location>
        <begin position="34"/>
        <end position="43"/>
    </location>
</feature>
<dbReference type="GO" id="GO:0071014">
    <property type="term" value="C:post-mRNA release spliceosomal complex"/>
    <property type="evidence" value="ECO:0007669"/>
    <property type="project" value="TreeGrafter"/>
</dbReference>
<evidence type="ECO:0000256" key="1">
    <source>
        <dbReference type="SAM" id="MobiDB-lite"/>
    </source>
</evidence>
<dbReference type="PANTHER" id="PTHR31551">
    <property type="entry name" value="PRE-MRNA-SPLICING FACTOR CWF18"/>
    <property type="match status" value="1"/>
</dbReference>